<accession>A0AAW2CHI3</accession>
<sequence length="214" mass="23910">MSASVNLIPLCTLQATGILERKIQGCLMEAIGFEGRGEYTTGHIQLWLKVGPIASLACFHVVKTEAPSGESSISKPQGIFVPRWEDIQDDPEPNLRKLLMQKKKRKEAPILELDDVPRCVRVWALMVESSINYEEESNAEKEEEITVEKDVQVAAEERLEEVDLGSNPQESKPISISSKLSEEEKLVVHTLNVDPEAKPVAQPAKVFHTKIEEL</sequence>
<evidence type="ECO:0000313" key="2">
    <source>
        <dbReference type="Proteomes" id="UP001459277"/>
    </source>
</evidence>
<gene>
    <name evidence="1" type="ORF">SO802_021912</name>
</gene>
<evidence type="ECO:0000313" key="1">
    <source>
        <dbReference type="EMBL" id="KAK9997226.1"/>
    </source>
</evidence>
<proteinExistence type="predicted"/>
<protein>
    <submittedName>
        <fullName evidence="1">Uncharacterized protein</fullName>
    </submittedName>
</protein>
<reference evidence="1 2" key="1">
    <citation type="submission" date="2024-01" db="EMBL/GenBank/DDBJ databases">
        <title>A telomere-to-telomere, gap-free genome of sweet tea (Lithocarpus litseifolius).</title>
        <authorList>
            <person name="Zhou J."/>
        </authorList>
    </citation>
    <scope>NUCLEOTIDE SEQUENCE [LARGE SCALE GENOMIC DNA]</scope>
    <source>
        <strain evidence="1">Zhou-2022a</strain>
        <tissue evidence="1">Leaf</tissue>
    </source>
</reference>
<organism evidence="1 2">
    <name type="scientific">Lithocarpus litseifolius</name>
    <dbReference type="NCBI Taxonomy" id="425828"/>
    <lineage>
        <taxon>Eukaryota</taxon>
        <taxon>Viridiplantae</taxon>
        <taxon>Streptophyta</taxon>
        <taxon>Embryophyta</taxon>
        <taxon>Tracheophyta</taxon>
        <taxon>Spermatophyta</taxon>
        <taxon>Magnoliopsida</taxon>
        <taxon>eudicotyledons</taxon>
        <taxon>Gunneridae</taxon>
        <taxon>Pentapetalae</taxon>
        <taxon>rosids</taxon>
        <taxon>fabids</taxon>
        <taxon>Fagales</taxon>
        <taxon>Fagaceae</taxon>
        <taxon>Lithocarpus</taxon>
    </lineage>
</organism>
<name>A0AAW2CHI3_9ROSI</name>
<dbReference type="Proteomes" id="UP001459277">
    <property type="component" value="Unassembled WGS sequence"/>
</dbReference>
<keyword evidence="2" id="KW-1185">Reference proteome</keyword>
<dbReference type="EMBL" id="JAZDWU010000007">
    <property type="protein sequence ID" value="KAK9997226.1"/>
    <property type="molecule type" value="Genomic_DNA"/>
</dbReference>
<dbReference type="AlphaFoldDB" id="A0AAW2CHI3"/>
<comment type="caution">
    <text evidence="1">The sequence shown here is derived from an EMBL/GenBank/DDBJ whole genome shotgun (WGS) entry which is preliminary data.</text>
</comment>